<evidence type="ECO:0000259" key="8">
    <source>
        <dbReference type="Pfam" id="PF00892"/>
    </source>
</evidence>
<evidence type="ECO:0000313" key="10">
    <source>
        <dbReference type="Proteomes" id="UP000276437"/>
    </source>
</evidence>
<feature type="transmembrane region" description="Helical" evidence="7">
    <location>
        <begin position="9"/>
        <end position="27"/>
    </location>
</feature>
<feature type="transmembrane region" description="Helical" evidence="7">
    <location>
        <begin position="269"/>
        <end position="287"/>
    </location>
</feature>
<dbReference type="Pfam" id="PF00892">
    <property type="entry name" value="EamA"/>
    <property type="match status" value="2"/>
</dbReference>
<keyword evidence="10" id="KW-1185">Reference proteome</keyword>
<evidence type="ECO:0000256" key="2">
    <source>
        <dbReference type="ARBA" id="ARBA00007362"/>
    </source>
</evidence>
<accession>A0A348AHU1</accession>
<evidence type="ECO:0000256" key="3">
    <source>
        <dbReference type="ARBA" id="ARBA00022475"/>
    </source>
</evidence>
<evidence type="ECO:0000256" key="4">
    <source>
        <dbReference type="ARBA" id="ARBA00022692"/>
    </source>
</evidence>
<dbReference type="KEGG" id="mana:MAMMFC1_01300"/>
<keyword evidence="6 7" id="KW-0472">Membrane</keyword>
<feature type="transmembrane region" description="Helical" evidence="7">
    <location>
        <begin position="33"/>
        <end position="56"/>
    </location>
</feature>
<keyword evidence="5 7" id="KW-1133">Transmembrane helix</keyword>
<feature type="transmembrane region" description="Helical" evidence="7">
    <location>
        <begin position="179"/>
        <end position="201"/>
    </location>
</feature>
<protein>
    <submittedName>
        <fullName evidence="9">Putative inner membrane transporter yiJE</fullName>
    </submittedName>
</protein>
<feature type="transmembrane region" description="Helical" evidence="7">
    <location>
        <begin position="213"/>
        <end position="235"/>
    </location>
</feature>
<dbReference type="InterPro" id="IPR050638">
    <property type="entry name" value="AA-Vitamin_Transporters"/>
</dbReference>
<keyword evidence="3" id="KW-1003">Cell membrane</keyword>
<comment type="similarity">
    <text evidence="2">Belongs to the EamA transporter family.</text>
</comment>
<feature type="transmembrane region" description="Helical" evidence="7">
    <location>
        <begin position="97"/>
        <end position="117"/>
    </location>
</feature>
<feature type="transmembrane region" description="Helical" evidence="7">
    <location>
        <begin position="122"/>
        <end position="142"/>
    </location>
</feature>
<dbReference type="PANTHER" id="PTHR32322">
    <property type="entry name" value="INNER MEMBRANE TRANSPORTER"/>
    <property type="match status" value="1"/>
</dbReference>
<comment type="subcellular location">
    <subcellularLocation>
        <location evidence="1">Cell membrane</location>
        <topology evidence="1">Multi-pass membrane protein</topology>
    </subcellularLocation>
</comment>
<name>A0A348AHU1_9FIRM</name>
<evidence type="ECO:0000256" key="6">
    <source>
        <dbReference type="ARBA" id="ARBA00023136"/>
    </source>
</evidence>
<dbReference type="PANTHER" id="PTHR32322:SF18">
    <property type="entry name" value="S-ADENOSYLMETHIONINE_S-ADENOSYLHOMOCYSTEINE TRANSPORTER"/>
    <property type="match status" value="1"/>
</dbReference>
<dbReference type="RefSeq" id="WP_126307476.1">
    <property type="nucleotide sequence ID" value="NZ_AP018449.1"/>
</dbReference>
<dbReference type="Proteomes" id="UP000276437">
    <property type="component" value="Chromosome"/>
</dbReference>
<proteinExistence type="inferred from homology"/>
<evidence type="ECO:0000256" key="7">
    <source>
        <dbReference type="SAM" id="Phobius"/>
    </source>
</evidence>
<dbReference type="GO" id="GO:0005886">
    <property type="term" value="C:plasma membrane"/>
    <property type="evidence" value="ECO:0007669"/>
    <property type="project" value="UniProtKB-SubCell"/>
</dbReference>
<dbReference type="EMBL" id="AP018449">
    <property type="protein sequence ID" value="BBB90639.1"/>
    <property type="molecule type" value="Genomic_DNA"/>
</dbReference>
<sequence>MPQLSRSKTTLYLTFLVFVWGINWPLSKYALNYISPLLFAGLRTLFGGLILLGFALRRLELLRLKKTWRMYLISSFLNIILFYGLQTVGLQYMPAGLFSAIVFLQPVLLGVLSWLWLGEAMYFLKAVGLVLGFVGVAFISSGGLSGDISLHGILFAIGTAASWALGTVYIKKIAMDVDILWLTAAQLTTGGLIMLICGFLFEDWSGVIWNRIFIYDIAFISIFVIALGWLVYFVLINTGEASKIASYTFLIPLVSVSSSVLFLDERVSINLAAGLLLIVLSIVLVNYKKVSGV</sequence>
<dbReference type="InterPro" id="IPR037185">
    <property type="entry name" value="EmrE-like"/>
</dbReference>
<dbReference type="OrthoDB" id="510638at2"/>
<organism evidence="9 10">
    <name type="scientific">Methylomusa anaerophila</name>
    <dbReference type="NCBI Taxonomy" id="1930071"/>
    <lineage>
        <taxon>Bacteria</taxon>
        <taxon>Bacillati</taxon>
        <taxon>Bacillota</taxon>
        <taxon>Negativicutes</taxon>
        <taxon>Selenomonadales</taxon>
        <taxon>Sporomusaceae</taxon>
        <taxon>Methylomusa</taxon>
    </lineage>
</organism>
<evidence type="ECO:0000256" key="5">
    <source>
        <dbReference type="ARBA" id="ARBA00022989"/>
    </source>
</evidence>
<dbReference type="InterPro" id="IPR000620">
    <property type="entry name" value="EamA_dom"/>
</dbReference>
<feature type="domain" description="EamA" evidence="8">
    <location>
        <begin position="11"/>
        <end position="140"/>
    </location>
</feature>
<reference evidence="9 10" key="1">
    <citation type="journal article" date="2018" name="Int. J. Syst. Evol. Microbiol.">
        <title>Methylomusa anaerophila gen. nov., sp. nov., an anaerobic methanol-utilizing bacterium isolated from a microbial fuel cell.</title>
        <authorList>
            <person name="Amano N."/>
            <person name="Yamamuro A."/>
            <person name="Miyahara M."/>
            <person name="Kouzuma A."/>
            <person name="Abe T."/>
            <person name="Watanabe K."/>
        </authorList>
    </citation>
    <scope>NUCLEOTIDE SEQUENCE [LARGE SCALE GENOMIC DNA]</scope>
    <source>
        <strain evidence="9 10">MMFC1</strain>
    </source>
</reference>
<evidence type="ECO:0000313" key="9">
    <source>
        <dbReference type="EMBL" id="BBB90639.1"/>
    </source>
</evidence>
<keyword evidence="4 7" id="KW-0812">Transmembrane</keyword>
<dbReference type="AlphaFoldDB" id="A0A348AHU1"/>
<feature type="transmembrane region" description="Helical" evidence="7">
    <location>
        <begin position="244"/>
        <end position="263"/>
    </location>
</feature>
<evidence type="ECO:0000256" key="1">
    <source>
        <dbReference type="ARBA" id="ARBA00004651"/>
    </source>
</evidence>
<gene>
    <name evidence="9" type="primary">yijE</name>
    <name evidence="9" type="ORF">MAMMFC1_01300</name>
</gene>
<feature type="transmembrane region" description="Helical" evidence="7">
    <location>
        <begin position="68"/>
        <end position="85"/>
    </location>
</feature>
<dbReference type="SUPFAM" id="SSF103481">
    <property type="entry name" value="Multidrug resistance efflux transporter EmrE"/>
    <property type="match status" value="2"/>
</dbReference>
<feature type="domain" description="EamA" evidence="8">
    <location>
        <begin position="152"/>
        <end position="286"/>
    </location>
</feature>
<feature type="transmembrane region" description="Helical" evidence="7">
    <location>
        <begin position="148"/>
        <end position="170"/>
    </location>
</feature>